<feature type="domain" description="GFO/IDH/MocA-like oxidoreductase" evidence="7">
    <location>
        <begin position="127"/>
        <end position="252"/>
    </location>
</feature>
<name>A0A7D5GLM1_9EURY</name>
<evidence type="ECO:0000313" key="9">
    <source>
        <dbReference type="Proteomes" id="UP000509750"/>
    </source>
</evidence>
<dbReference type="InterPro" id="IPR023210">
    <property type="entry name" value="NADP_OxRdtase_dom"/>
</dbReference>
<dbReference type="Proteomes" id="UP000509750">
    <property type="component" value="Chromosome"/>
</dbReference>
<dbReference type="CDD" id="cd19071">
    <property type="entry name" value="AKR_AKR1-5-like"/>
    <property type="match status" value="1"/>
</dbReference>
<dbReference type="EMBL" id="CP058529">
    <property type="protein sequence ID" value="QLG28127.1"/>
    <property type="molecule type" value="Genomic_DNA"/>
</dbReference>
<evidence type="ECO:0000256" key="1">
    <source>
        <dbReference type="ARBA" id="ARBA00007905"/>
    </source>
</evidence>
<evidence type="ECO:0000256" key="3">
    <source>
        <dbReference type="ARBA" id="ARBA00023002"/>
    </source>
</evidence>
<dbReference type="KEGG" id="halg:HUG10_11440"/>
<dbReference type="PRINTS" id="PR00069">
    <property type="entry name" value="ALDKETRDTASE"/>
</dbReference>
<evidence type="ECO:0000256" key="2">
    <source>
        <dbReference type="ARBA" id="ARBA00022857"/>
    </source>
</evidence>
<evidence type="ECO:0000313" key="8">
    <source>
        <dbReference type="EMBL" id="QLG28127.1"/>
    </source>
</evidence>
<dbReference type="InterPro" id="IPR036812">
    <property type="entry name" value="NAD(P)_OxRdtase_dom_sf"/>
</dbReference>
<dbReference type="InterPro" id="IPR000683">
    <property type="entry name" value="Gfo/Idh/MocA-like_OxRdtase_N"/>
</dbReference>
<evidence type="ECO:0000259" key="6">
    <source>
        <dbReference type="Pfam" id="PF01408"/>
    </source>
</evidence>
<proteinExistence type="inferred from homology"/>
<protein>
    <submittedName>
        <fullName evidence="8">Aldo/keto reductase</fullName>
    </submittedName>
</protein>
<dbReference type="SUPFAM" id="SSF51430">
    <property type="entry name" value="NAD(P)-linked oxidoreductase"/>
    <property type="match status" value="1"/>
</dbReference>
<evidence type="ECO:0000256" key="4">
    <source>
        <dbReference type="SAM" id="MobiDB-lite"/>
    </source>
</evidence>
<dbReference type="GO" id="GO:0016616">
    <property type="term" value="F:oxidoreductase activity, acting on the CH-OH group of donors, NAD or NADP as acceptor"/>
    <property type="evidence" value="ECO:0007669"/>
    <property type="project" value="UniProtKB-ARBA"/>
</dbReference>
<dbReference type="SUPFAM" id="SSF55347">
    <property type="entry name" value="Glyceraldehyde-3-phosphate dehydrogenase-like, C-terminal domain"/>
    <property type="match status" value="1"/>
</dbReference>
<keyword evidence="3" id="KW-0560">Oxidoreductase</keyword>
<dbReference type="Gene3D" id="3.30.360.10">
    <property type="entry name" value="Dihydrodipicolinate Reductase, domain 2"/>
    <property type="match status" value="1"/>
</dbReference>
<dbReference type="InterPro" id="IPR018170">
    <property type="entry name" value="Aldo/ket_reductase_CS"/>
</dbReference>
<keyword evidence="9" id="KW-1185">Reference proteome</keyword>
<dbReference type="OrthoDB" id="25239at2157"/>
<dbReference type="PANTHER" id="PTHR43827">
    <property type="entry name" value="2,5-DIKETO-D-GLUCONIC ACID REDUCTASE"/>
    <property type="match status" value="1"/>
</dbReference>
<dbReference type="SUPFAM" id="SSF51735">
    <property type="entry name" value="NAD(P)-binding Rossmann-fold domains"/>
    <property type="match status" value="1"/>
</dbReference>
<dbReference type="Gene3D" id="3.20.20.100">
    <property type="entry name" value="NADP-dependent oxidoreductase domain"/>
    <property type="match status" value="1"/>
</dbReference>
<comment type="similarity">
    <text evidence="1">Belongs to the aldo/keto reductase family.</text>
</comment>
<dbReference type="Pfam" id="PF00248">
    <property type="entry name" value="Aldo_ket_red"/>
    <property type="match status" value="1"/>
</dbReference>
<accession>A0A7D5GLM1</accession>
<dbReference type="Gene3D" id="3.40.50.720">
    <property type="entry name" value="NAD(P)-binding Rossmann-like Domain"/>
    <property type="match status" value="1"/>
</dbReference>
<feature type="domain" description="Gfo/Idh/MocA-like oxidoreductase N-terminal" evidence="6">
    <location>
        <begin position="2"/>
        <end position="112"/>
    </location>
</feature>
<feature type="domain" description="NADP-dependent oxidoreductase" evidence="5">
    <location>
        <begin position="378"/>
        <end position="655"/>
    </location>
</feature>
<keyword evidence="2" id="KW-0521">NADP</keyword>
<dbReference type="GeneID" id="56029455"/>
<dbReference type="PROSITE" id="PS00798">
    <property type="entry name" value="ALDOKETO_REDUCTASE_1"/>
    <property type="match status" value="1"/>
</dbReference>
<dbReference type="Pfam" id="PF22725">
    <property type="entry name" value="GFO_IDH_MocA_C3"/>
    <property type="match status" value="1"/>
</dbReference>
<dbReference type="GO" id="GO:0000166">
    <property type="term" value="F:nucleotide binding"/>
    <property type="evidence" value="ECO:0007669"/>
    <property type="project" value="InterPro"/>
</dbReference>
<gene>
    <name evidence="8" type="ORF">HUG10_11440</name>
</gene>
<evidence type="ECO:0000259" key="5">
    <source>
        <dbReference type="Pfam" id="PF00248"/>
    </source>
</evidence>
<dbReference type="InterPro" id="IPR036291">
    <property type="entry name" value="NAD(P)-bd_dom_sf"/>
</dbReference>
<dbReference type="RefSeq" id="WP_179169702.1">
    <property type="nucleotide sequence ID" value="NZ_CP058529.1"/>
</dbReference>
<organism evidence="8 9">
    <name type="scientific">Halorarum halophilum</name>
    <dbReference type="NCBI Taxonomy" id="2743090"/>
    <lineage>
        <taxon>Archaea</taxon>
        <taxon>Methanobacteriati</taxon>
        <taxon>Methanobacteriota</taxon>
        <taxon>Stenosarchaea group</taxon>
        <taxon>Halobacteria</taxon>
        <taxon>Halobacteriales</taxon>
        <taxon>Haloferacaceae</taxon>
        <taxon>Halorarum</taxon>
    </lineage>
</organism>
<dbReference type="PANTHER" id="PTHR43827:SF3">
    <property type="entry name" value="NADP-DEPENDENT OXIDOREDUCTASE DOMAIN-CONTAINING PROTEIN"/>
    <property type="match status" value="1"/>
</dbReference>
<sequence length="665" mass="71395">MDCAFVGAGAVAREYAAGLPDSPLRLTAVCDLDLDRATALADEHGAAAYADLGTMLEAEPAPLLVNLTSHEAHAGVTRTALQADRHVFSQKPLAMDADAAAELVALAEDRALALGCAPTTPGNPAQRRVAAALADGRLGPVRLAYAHAHVGRVTEWHDDPTSFLRVGPLYDGAVYPLTLLVAWFGPMERVRSADAVSPWPEREERRPERPSHVEATLAFADGPTVRLTASLYAPHRSREFNSLELHGDDGSLYLADCGAMADGRDLVRFARSGHEYTSMPPGYPAEEGSFLAGPERLAAGIERGRPSVRTGRRAAHVVATCAAIETLATENAPAERVAEGEPSVRIDDAGTEAEPRYAPDFRPTSTGVPDAAIRLPRVGFGCARYRDGEYVERADSIAAALDAGYRLLDSAELYGNEQRIGEILAAPGTPRRSALHLTSKVWNTNHEHVAEACGTTLAALGVGTLDSYLLHWPDAWEYQGPLTDLASLPADEQERLTFPRDEDGDVREGDVTLAETWRSMERLVDRGLTRAIGICNVPLDRLERLVGTARIPPAIVQVEHHPREPREALRSFCHDRGIRLLAHTPLDSGDLLDDDAVRAVADDAGVTPAQAVLAWSIRRGVVPIPSSIDRDHLVDNLAAGGLDLDPDLLARLDALGTSAEEGDEP</sequence>
<dbReference type="InterPro" id="IPR020471">
    <property type="entry name" value="AKR"/>
</dbReference>
<dbReference type="Pfam" id="PF01408">
    <property type="entry name" value="GFO_IDH_MocA"/>
    <property type="match status" value="1"/>
</dbReference>
<feature type="compositionally biased region" description="Basic and acidic residues" evidence="4">
    <location>
        <begin position="336"/>
        <end position="359"/>
    </location>
</feature>
<dbReference type="InterPro" id="IPR055170">
    <property type="entry name" value="GFO_IDH_MocA-like_dom"/>
</dbReference>
<evidence type="ECO:0000259" key="7">
    <source>
        <dbReference type="Pfam" id="PF22725"/>
    </source>
</evidence>
<feature type="region of interest" description="Disordered" evidence="4">
    <location>
        <begin position="332"/>
        <end position="368"/>
    </location>
</feature>
<dbReference type="AlphaFoldDB" id="A0A7D5GLM1"/>
<reference evidence="8 9" key="1">
    <citation type="submission" date="2020-07" db="EMBL/GenBank/DDBJ databases">
        <title>Gai3-2, isolated from salt lake.</title>
        <authorList>
            <person name="Cui H."/>
            <person name="Shi X."/>
        </authorList>
    </citation>
    <scope>NUCLEOTIDE SEQUENCE [LARGE SCALE GENOMIC DNA]</scope>
    <source>
        <strain evidence="8 9">Gai3-2</strain>
    </source>
</reference>